<organism evidence="2 3">
    <name type="scientific">Lacipirellula parvula</name>
    <dbReference type="NCBI Taxonomy" id="2650471"/>
    <lineage>
        <taxon>Bacteria</taxon>
        <taxon>Pseudomonadati</taxon>
        <taxon>Planctomycetota</taxon>
        <taxon>Planctomycetia</taxon>
        <taxon>Pirellulales</taxon>
        <taxon>Lacipirellulaceae</taxon>
        <taxon>Lacipirellula</taxon>
    </lineage>
</organism>
<dbReference type="KEGG" id="lpav:PLANPX_0165"/>
<feature type="transmembrane region" description="Helical" evidence="1">
    <location>
        <begin position="50"/>
        <end position="71"/>
    </location>
</feature>
<keyword evidence="3" id="KW-1185">Reference proteome</keyword>
<dbReference type="EMBL" id="AP021861">
    <property type="protein sequence ID" value="BBO30553.1"/>
    <property type="molecule type" value="Genomic_DNA"/>
</dbReference>
<keyword evidence="1" id="KW-0472">Membrane</keyword>
<evidence type="ECO:0000313" key="3">
    <source>
        <dbReference type="Proteomes" id="UP000326837"/>
    </source>
</evidence>
<accession>A0A5K7X7W8</accession>
<protein>
    <submittedName>
        <fullName evidence="2">Uncharacterized protein</fullName>
    </submittedName>
</protein>
<keyword evidence="1" id="KW-0812">Transmembrane</keyword>
<gene>
    <name evidence="2" type="ORF">PLANPX_0165</name>
</gene>
<name>A0A5K7X7W8_9BACT</name>
<reference evidence="3" key="1">
    <citation type="submission" date="2019-10" db="EMBL/GenBank/DDBJ databases">
        <title>Lacipirellula parvula gen. nov., sp. nov., representing a lineage of planctomycetes widespread in freshwater anoxic habitats, and description of the family Lacipirellulaceae.</title>
        <authorList>
            <person name="Dedysh S.N."/>
            <person name="Kulichevskaya I.S."/>
            <person name="Beletsky A.V."/>
            <person name="Rakitin A.L."/>
            <person name="Mardanov A.V."/>
            <person name="Ivanova A.A."/>
            <person name="Saltykova V.X."/>
            <person name="Rijpstra W.I.C."/>
            <person name="Sinninghe Damste J.S."/>
            <person name="Ravin N.V."/>
        </authorList>
    </citation>
    <scope>NUCLEOTIDE SEQUENCE [LARGE SCALE GENOMIC DNA]</scope>
    <source>
        <strain evidence="3">PX69</strain>
    </source>
</reference>
<evidence type="ECO:0000313" key="2">
    <source>
        <dbReference type="EMBL" id="BBO30553.1"/>
    </source>
</evidence>
<keyword evidence="1" id="KW-1133">Transmembrane helix</keyword>
<proteinExistence type="predicted"/>
<dbReference type="Proteomes" id="UP000326837">
    <property type="component" value="Chromosome"/>
</dbReference>
<sequence>MRTILVLLKYVAAALLAMVIVGGAGMMLGSIVARSINPHPNPHLYEGLEYVMGGALIGALLGLVGVIVAAIRATRAKRQRSNNSESAS</sequence>
<dbReference type="AlphaFoldDB" id="A0A5K7X7W8"/>
<evidence type="ECO:0000256" key="1">
    <source>
        <dbReference type="SAM" id="Phobius"/>
    </source>
</evidence>
<dbReference type="RefSeq" id="WP_152096877.1">
    <property type="nucleotide sequence ID" value="NZ_AP021861.1"/>
</dbReference>